<dbReference type="InterPro" id="IPR006664">
    <property type="entry name" value="OMP_bac"/>
</dbReference>
<dbReference type="Gene3D" id="3.30.1330.60">
    <property type="entry name" value="OmpA-like domain"/>
    <property type="match status" value="1"/>
</dbReference>
<evidence type="ECO:0000256" key="1">
    <source>
        <dbReference type="ARBA" id="ARBA00004442"/>
    </source>
</evidence>
<dbReference type="InterPro" id="IPR036737">
    <property type="entry name" value="OmpA-like_sf"/>
</dbReference>
<dbReference type="PANTHER" id="PTHR30329:SF21">
    <property type="entry name" value="LIPOPROTEIN YIAD-RELATED"/>
    <property type="match status" value="1"/>
</dbReference>
<dbReference type="SUPFAM" id="SSF103088">
    <property type="entry name" value="OmpA-like"/>
    <property type="match status" value="1"/>
</dbReference>
<protein>
    <submittedName>
        <fullName evidence="8">Outer membrane protein assembly factor BamE</fullName>
    </submittedName>
</protein>
<dbReference type="RefSeq" id="WP_150673775.1">
    <property type="nucleotide sequence ID" value="NZ_CABVJE010000022.1"/>
</dbReference>
<dbReference type="EMBL" id="CABVJE010000022">
    <property type="protein sequence ID" value="VVQ18321.1"/>
    <property type="molecule type" value="Genomic_DNA"/>
</dbReference>
<dbReference type="PROSITE" id="PS51123">
    <property type="entry name" value="OMPA_2"/>
    <property type="match status" value="1"/>
</dbReference>
<evidence type="ECO:0000256" key="2">
    <source>
        <dbReference type="ARBA" id="ARBA00022729"/>
    </source>
</evidence>
<name>A0A5E7V3T0_PSEFL</name>
<keyword evidence="4" id="KW-0998">Cell outer membrane</keyword>
<dbReference type="Proteomes" id="UP000327191">
    <property type="component" value="Unassembled WGS sequence"/>
</dbReference>
<evidence type="ECO:0000256" key="5">
    <source>
        <dbReference type="PROSITE-ProRule" id="PRU00473"/>
    </source>
</evidence>
<evidence type="ECO:0000313" key="8">
    <source>
        <dbReference type="EMBL" id="VVQ18321.1"/>
    </source>
</evidence>
<dbReference type="AlphaFoldDB" id="A0A5E7V3T0"/>
<dbReference type="PRINTS" id="PR01021">
    <property type="entry name" value="OMPADOMAIN"/>
</dbReference>
<accession>A0A5E7V3T0</accession>
<dbReference type="Pfam" id="PF04355">
    <property type="entry name" value="BamE"/>
    <property type="match status" value="1"/>
</dbReference>
<dbReference type="InterPro" id="IPR006665">
    <property type="entry name" value="OmpA-like"/>
</dbReference>
<evidence type="ECO:0000259" key="7">
    <source>
        <dbReference type="PROSITE" id="PS51123"/>
    </source>
</evidence>
<dbReference type="InterPro" id="IPR050330">
    <property type="entry name" value="Bact_OuterMem_StrucFunc"/>
</dbReference>
<organism evidence="8 9">
    <name type="scientific">Pseudomonas fluorescens</name>
    <dbReference type="NCBI Taxonomy" id="294"/>
    <lineage>
        <taxon>Bacteria</taxon>
        <taxon>Pseudomonadati</taxon>
        <taxon>Pseudomonadota</taxon>
        <taxon>Gammaproteobacteria</taxon>
        <taxon>Pseudomonadales</taxon>
        <taxon>Pseudomonadaceae</taxon>
        <taxon>Pseudomonas</taxon>
    </lineage>
</organism>
<feature type="chain" id="PRO_5022859350" evidence="6">
    <location>
        <begin position="21"/>
        <end position="268"/>
    </location>
</feature>
<comment type="subcellular location">
    <subcellularLocation>
        <location evidence="1">Cell outer membrane</location>
    </subcellularLocation>
</comment>
<evidence type="ECO:0000313" key="9">
    <source>
        <dbReference type="Proteomes" id="UP000327191"/>
    </source>
</evidence>
<dbReference type="InterPro" id="IPR007450">
    <property type="entry name" value="BamE_dom"/>
</dbReference>
<dbReference type="OrthoDB" id="1149075at2"/>
<dbReference type="CDD" id="cd07185">
    <property type="entry name" value="OmpA_C-like"/>
    <property type="match status" value="1"/>
</dbReference>
<dbReference type="Gene3D" id="3.30.1450.10">
    <property type="match status" value="1"/>
</dbReference>
<dbReference type="PANTHER" id="PTHR30329">
    <property type="entry name" value="STATOR ELEMENT OF FLAGELLAR MOTOR COMPLEX"/>
    <property type="match status" value="1"/>
</dbReference>
<dbReference type="InterPro" id="IPR037873">
    <property type="entry name" value="BamE-like"/>
</dbReference>
<evidence type="ECO:0000256" key="4">
    <source>
        <dbReference type="ARBA" id="ARBA00023237"/>
    </source>
</evidence>
<evidence type="ECO:0000256" key="3">
    <source>
        <dbReference type="ARBA" id="ARBA00023136"/>
    </source>
</evidence>
<dbReference type="PROSITE" id="PS51257">
    <property type="entry name" value="PROKAR_LIPOPROTEIN"/>
    <property type="match status" value="1"/>
</dbReference>
<feature type="signal peptide" evidence="6">
    <location>
        <begin position="1"/>
        <end position="20"/>
    </location>
</feature>
<sequence length="268" mass="29502" precursor="true">MYKQFSVGGLRLALAVTTMAALTACGTVSKVDDAGQSAQPIYPAIKDASMPEGYYVNLENLGKMRPGMSKKQVMELVSHPQFSEGMFGVREWDYIFKFRQPNGQPDKICQYKVLFDKNMVAQSFFFLPADCMQPPTPAQQMTTAATNVKKINLAADATFGFNSALLRSEGRVKLDQLISELNEAKLTSISIIGYTDRFGSPTYNNNLSLQRANSVRSYLMERGVKGSQIEVDGRGSAEPLVVCPGPKSPQVVSCLAPNRRTQIIIHVE</sequence>
<gene>
    <name evidence="8" type="primary">bamE_2</name>
    <name evidence="8" type="ORF">PS938_04552</name>
</gene>
<keyword evidence="2 6" id="KW-0732">Signal</keyword>
<reference evidence="8 9" key="1">
    <citation type="submission" date="2019-09" db="EMBL/GenBank/DDBJ databases">
        <authorList>
            <person name="Chandra G."/>
            <person name="Truman W A."/>
        </authorList>
    </citation>
    <scope>NUCLEOTIDE SEQUENCE [LARGE SCALE GENOMIC DNA]</scope>
    <source>
        <strain evidence="8">PS938</strain>
    </source>
</reference>
<evidence type="ECO:0000256" key="6">
    <source>
        <dbReference type="SAM" id="SignalP"/>
    </source>
</evidence>
<keyword evidence="3 5" id="KW-0472">Membrane</keyword>
<dbReference type="GO" id="GO:0009279">
    <property type="term" value="C:cell outer membrane"/>
    <property type="evidence" value="ECO:0007669"/>
    <property type="project" value="UniProtKB-SubCell"/>
</dbReference>
<dbReference type="Pfam" id="PF00691">
    <property type="entry name" value="OmpA"/>
    <property type="match status" value="1"/>
</dbReference>
<feature type="domain" description="OmpA-like" evidence="7">
    <location>
        <begin position="146"/>
        <end position="268"/>
    </location>
</feature>
<proteinExistence type="predicted"/>